<reference evidence="7" key="1">
    <citation type="submission" date="2022-01" db="EMBL/GenBank/DDBJ databases">
        <authorList>
            <person name="Braso-Vives M."/>
        </authorList>
    </citation>
    <scope>NUCLEOTIDE SEQUENCE</scope>
</reference>
<dbReference type="GO" id="GO:0016298">
    <property type="term" value="F:lipase activity"/>
    <property type="evidence" value="ECO:0007669"/>
    <property type="project" value="InterPro"/>
</dbReference>
<dbReference type="CDD" id="cd00707">
    <property type="entry name" value="Pancreat_lipase_like"/>
    <property type="match status" value="1"/>
</dbReference>
<evidence type="ECO:0000256" key="4">
    <source>
        <dbReference type="RuleBase" id="RU004262"/>
    </source>
</evidence>
<keyword evidence="3" id="KW-0964">Secreted</keyword>
<dbReference type="SUPFAM" id="SSF53474">
    <property type="entry name" value="alpha/beta-Hydrolases"/>
    <property type="match status" value="1"/>
</dbReference>
<dbReference type="AlphaFoldDB" id="A0A8J9ZTP3"/>
<feature type="domain" description="Lipase" evidence="6">
    <location>
        <begin position="43"/>
        <end position="323"/>
    </location>
</feature>
<dbReference type="Proteomes" id="UP000838412">
    <property type="component" value="Chromosome 4"/>
</dbReference>
<dbReference type="InterPro" id="IPR029058">
    <property type="entry name" value="AB_hydrolase_fold"/>
</dbReference>
<feature type="chain" id="PRO_5035472333" evidence="5">
    <location>
        <begin position="22"/>
        <end position="417"/>
    </location>
</feature>
<evidence type="ECO:0000256" key="2">
    <source>
        <dbReference type="ARBA" id="ARBA00010701"/>
    </source>
</evidence>
<accession>A0A8J9ZTP3</accession>
<proteinExistence type="inferred from homology"/>
<dbReference type="PRINTS" id="PR00821">
    <property type="entry name" value="TAGLIPASE"/>
</dbReference>
<protein>
    <submittedName>
        <fullName evidence="7">PNLIP protein</fullName>
    </submittedName>
</protein>
<keyword evidence="8" id="KW-1185">Reference proteome</keyword>
<evidence type="ECO:0000256" key="3">
    <source>
        <dbReference type="ARBA" id="ARBA00022525"/>
    </source>
</evidence>
<name>A0A8J9ZTP3_BRALA</name>
<evidence type="ECO:0000313" key="7">
    <source>
        <dbReference type="EMBL" id="CAH1263377.1"/>
    </source>
</evidence>
<dbReference type="GO" id="GO:0016042">
    <property type="term" value="P:lipid catabolic process"/>
    <property type="evidence" value="ECO:0007669"/>
    <property type="project" value="TreeGrafter"/>
</dbReference>
<dbReference type="Pfam" id="PF00151">
    <property type="entry name" value="Lipase"/>
    <property type="match status" value="1"/>
</dbReference>
<dbReference type="InterPro" id="IPR033906">
    <property type="entry name" value="Lipase_N"/>
</dbReference>
<dbReference type="InterPro" id="IPR000734">
    <property type="entry name" value="TAG_lipase"/>
</dbReference>
<dbReference type="EMBL" id="OV696689">
    <property type="protein sequence ID" value="CAH1263377.1"/>
    <property type="molecule type" value="Genomic_DNA"/>
</dbReference>
<keyword evidence="5" id="KW-0732">Signal</keyword>
<evidence type="ECO:0000256" key="1">
    <source>
        <dbReference type="ARBA" id="ARBA00004613"/>
    </source>
</evidence>
<dbReference type="PANTHER" id="PTHR11610:SF178">
    <property type="entry name" value="LIPASE MEMBER H-A-LIKE PROTEIN"/>
    <property type="match status" value="1"/>
</dbReference>
<evidence type="ECO:0000313" key="8">
    <source>
        <dbReference type="Proteomes" id="UP000838412"/>
    </source>
</evidence>
<comment type="similarity">
    <text evidence="2 4">Belongs to the AB hydrolase superfamily. Lipase family.</text>
</comment>
<evidence type="ECO:0000256" key="5">
    <source>
        <dbReference type="SAM" id="SignalP"/>
    </source>
</evidence>
<evidence type="ECO:0000259" key="6">
    <source>
        <dbReference type="Pfam" id="PF00151"/>
    </source>
</evidence>
<comment type="subcellular location">
    <subcellularLocation>
        <location evidence="1">Secreted</location>
    </subcellularLocation>
</comment>
<dbReference type="PANTHER" id="PTHR11610">
    <property type="entry name" value="LIPASE"/>
    <property type="match status" value="1"/>
</dbReference>
<feature type="signal peptide" evidence="5">
    <location>
        <begin position="1"/>
        <end position="21"/>
    </location>
</feature>
<dbReference type="OrthoDB" id="199913at2759"/>
<dbReference type="InterPro" id="IPR013818">
    <property type="entry name" value="Lipase"/>
</dbReference>
<sequence length="417" mass="46784">MAVRFGILLVLLTAVRREAHGIQQTGETSLSEGQMRTRRFVFNRPVDVKYFLHTRQSRGTPTVLEDNNPDVSGTTYRSDRPTKFIIHGFRSRGDDQWILDMANALLEEEDLNVFAVDWREGASPGLTGKNYLQARRNCRRVGQTIAEFVRRLRQPQDMTHIIGHSLGAHAAGFAGKATQPGLTVARISGLDPAGPGFRRARARDRLDRGDAMFVDVIHTDILVLGKRKPVGHVDFYPNEGWLQPGCKRFSCSHGRAPEFYIESISSGCQFPAYSCQDWETFNRNRGQCVPCNHAGLVNGACSEMGYPSINYPDSQGSMYLVTSTDLTPHCRTRGRRDTESGESEQCVQSLGTAMREEILDLVDSITDLQQMGMEEDFCSIESQLWTRGYSCYPGVHSRRQVRHRDGLGGGQVPREHQ</sequence>
<dbReference type="GO" id="GO:0005615">
    <property type="term" value="C:extracellular space"/>
    <property type="evidence" value="ECO:0007669"/>
    <property type="project" value="TreeGrafter"/>
</dbReference>
<organism evidence="7 8">
    <name type="scientific">Branchiostoma lanceolatum</name>
    <name type="common">Common lancelet</name>
    <name type="synonym">Amphioxus lanceolatum</name>
    <dbReference type="NCBI Taxonomy" id="7740"/>
    <lineage>
        <taxon>Eukaryota</taxon>
        <taxon>Metazoa</taxon>
        <taxon>Chordata</taxon>
        <taxon>Cephalochordata</taxon>
        <taxon>Leptocardii</taxon>
        <taxon>Amphioxiformes</taxon>
        <taxon>Branchiostomatidae</taxon>
        <taxon>Branchiostoma</taxon>
    </lineage>
</organism>
<dbReference type="Gene3D" id="3.40.50.1820">
    <property type="entry name" value="alpha/beta hydrolase"/>
    <property type="match status" value="1"/>
</dbReference>
<gene>
    <name evidence="7" type="primary">PNLIP</name>
    <name evidence="7" type="ORF">BLAG_LOCUS18086</name>
</gene>